<organism evidence="1 2">
    <name type="scientific">Agrobacterium cavarae</name>
    <dbReference type="NCBI Taxonomy" id="2528239"/>
    <lineage>
        <taxon>Bacteria</taxon>
        <taxon>Pseudomonadati</taxon>
        <taxon>Pseudomonadota</taxon>
        <taxon>Alphaproteobacteria</taxon>
        <taxon>Hyphomicrobiales</taxon>
        <taxon>Rhizobiaceae</taxon>
        <taxon>Rhizobium/Agrobacterium group</taxon>
        <taxon>Agrobacterium</taxon>
    </lineage>
</organism>
<dbReference type="NCBIfam" id="TIGR03293">
    <property type="entry name" value="PhnG_redo"/>
    <property type="match status" value="1"/>
</dbReference>
<keyword evidence="1" id="KW-0456">Lyase</keyword>
<name>A0ABY1YEA4_9HYPH</name>
<reference evidence="1 2" key="1">
    <citation type="submission" date="2019-02" db="EMBL/GenBank/DDBJ databases">
        <title>Current taxonomic status of genus Agrobacterium and description of Agrobacterium cavarae sp. nov. isolated from maize roots.</title>
        <authorList>
            <person name="Flores-Felix J.D."/>
            <person name="Menendez E."/>
            <person name="Ramirez-Bahena M.H."/>
            <person name="Garcia-Fraile P."/>
            <person name="Velazquez E."/>
        </authorList>
    </citation>
    <scope>NUCLEOTIDE SEQUENCE [LARGE SCALE GENOMIC DNA]</scope>
    <source>
        <strain evidence="1 2">RZME10</strain>
    </source>
</reference>
<keyword evidence="2" id="KW-1185">Reference proteome</keyword>
<dbReference type="Proteomes" id="UP000294239">
    <property type="component" value="Unassembled WGS sequence"/>
</dbReference>
<gene>
    <name evidence="1" type="primary">phnG</name>
    <name evidence="1" type="ORF">EYC79_02930</name>
</gene>
<accession>A0ABY1YEA4</accession>
<evidence type="ECO:0000313" key="2">
    <source>
        <dbReference type="Proteomes" id="UP000294239"/>
    </source>
</evidence>
<sequence length="152" mass="16502">MNEPTEIQEARKRAAGLLARATVEELLNCWSALDTKPQVEKVRGPETGLVMVRGKIGGGGSPFNLGEATVTRATVKLASGTIGHAHALGTSRKQAWYAAIADALWQEETTRPLVEREVLSVVASRLEKRKTDAIQQTAATRVDFFTMVRGDD</sequence>
<dbReference type="GeneID" id="301040126"/>
<proteinExistence type="predicted"/>
<dbReference type="InterPro" id="IPR009609">
    <property type="entry name" value="Phosphonate_metab_PhnG"/>
</dbReference>
<dbReference type="GO" id="GO:0016829">
    <property type="term" value="F:lyase activity"/>
    <property type="evidence" value="ECO:0007669"/>
    <property type="project" value="UniProtKB-KW"/>
</dbReference>
<dbReference type="EMBL" id="SISF01000022">
    <property type="protein sequence ID" value="TBN18048.1"/>
    <property type="molecule type" value="Genomic_DNA"/>
</dbReference>
<evidence type="ECO:0000313" key="1">
    <source>
        <dbReference type="EMBL" id="TBN18048.1"/>
    </source>
</evidence>
<dbReference type="Pfam" id="PF06754">
    <property type="entry name" value="PhnG"/>
    <property type="match status" value="1"/>
</dbReference>
<protein>
    <submittedName>
        <fullName evidence="1">Phosphonate C-P lyase system protein PhnG</fullName>
    </submittedName>
</protein>
<dbReference type="RefSeq" id="WP_130977092.1">
    <property type="nucleotide sequence ID" value="NZ_SISF01000022.1"/>
</dbReference>
<comment type="caution">
    <text evidence="1">The sequence shown here is derived from an EMBL/GenBank/DDBJ whole genome shotgun (WGS) entry which is preliminary data.</text>
</comment>